<feature type="domain" description="Carrier" evidence="4">
    <location>
        <begin position="2203"/>
        <end position="2280"/>
    </location>
</feature>
<protein>
    <submittedName>
        <fullName evidence="6">Polyketide synthase PksM</fullName>
    </submittedName>
</protein>
<dbReference type="Gene3D" id="1.10.1200.10">
    <property type="entry name" value="ACP-like"/>
    <property type="match status" value="2"/>
</dbReference>
<dbReference type="InterPro" id="IPR020806">
    <property type="entry name" value="PKS_PP-bd"/>
</dbReference>
<dbReference type="InterPro" id="IPR036291">
    <property type="entry name" value="NAD(P)-bd_dom_sf"/>
</dbReference>
<dbReference type="CDD" id="cd00833">
    <property type="entry name" value="PKS"/>
    <property type="match status" value="2"/>
</dbReference>
<dbReference type="GO" id="GO:0006633">
    <property type="term" value="P:fatty acid biosynthetic process"/>
    <property type="evidence" value="ECO:0007669"/>
    <property type="project" value="InterPro"/>
</dbReference>
<dbReference type="Gene3D" id="3.30.70.3290">
    <property type="match status" value="1"/>
</dbReference>
<keyword evidence="3" id="KW-0808">Transferase</keyword>
<evidence type="ECO:0000259" key="4">
    <source>
        <dbReference type="PROSITE" id="PS50075"/>
    </source>
</evidence>
<feature type="domain" description="Carrier" evidence="4">
    <location>
        <begin position="1459"/>
        <end position="1536"/>
    </location>
</feature>
<dbReference type="InterPro" id="IPR013968">
    <property type="entry name" value="PKS_KR"/>
</dbReference>
<dbReference type="SUPFAM" id="SSF47336">
    <property type="entry name" value="ACP-like"/>
    <property type="match status" value="2"/>
</dbReference>
<evidence type="ECO:0000313" key="7">
    <source>
        <dbReference type="Proteomes" id="UP000276437"/>
    </source>
</evidence>
<dbReference type="PROSITE" id="PS00012">
    <property type="entry name" value="PHOSPHOPANTETHEINE"/>
    <property type="match status" value="1"/>
</dbReference>
<dbReference type="OrthoDB" id="9765680at2"/>
<dbReference type="GO" id="GO:0005886">
    <property type="term" value="C:plasma membrane"/>
    <property type="evidence" value="ECO:0007669"/>
    <property type="project" value="TreeGrafter"/>
</dbReference>
<dbReference type="Pfam" id="PF22621">
    <property type="entry name" value="CurL-like_PKS_C"/>
    <property type="match status" value="1"/>
</dbReference>
<dbReference type="GO" id="GO:0005737">
    <property type="term" value="C:cytoplasm"/>
    <property type="evidence" value="ECO:0007669"/>
    <property type="project" value="TreeGrafter"/>
</dbReference>
<dbReference type="PROSITE" id="PS52004">
    <property type="entry name" value="KS3_2"/>
    <property type="match status" value="2"/>
</dbReference>
<dbReference type="InterPro" id="IPR018201">
    <property type="entry name" value="Ketoacyl_synth_AS"/>
</dbReference>
<dbReference type="SUPFAM" id="SSF53901">
    <property type="entry name" value="Thiolase-like"/>
    <property type="match status" value="2"/>
</dbReference>
<dbReference type="PROSITE" id="PS00606">
    <property type="entry name" value="KS3_1"/>
    <property type="match status" value="1"/>
</dbReference>
<reference evidence="6 7" key="1">
    <citation type="journal article" date="2018" name="Int. J. Syst. Evol. Microbiol.">
        <title>Methylomusa anaerophila gen. nov., sp. nov., an anaerobic methanol-utilizing bacterium isolated from a microbial fuel cell.</title>
        <authorList>
            <person name="Amano N."/>
            <person name="Yamamuro A."/>
            <person name="Miyahara M."/>
            <person name="Kouzuma A."/>
            <person name="Abe T."/>
            <person name="Watanabe K."/>
        </authorList>
    </citation>
    <scope>NUCLEOTIDE SEQUENCE [LARGE SCALE GENOMIC DNA]</scope>
    <source>
        <strain evidence="6 7">MMFC1</strain>
    </source>
</reference>
<dbReference type="SUPFAM" id="SSF51735">
    <property type="entry name" value="NAD(P)-binding Rossmann-fold domains"/>
    <property type="match status" value="1"/>
</dbReference>
<dbReference type="Gene3D" id="3.40.50.720">
    <property type="entry name" value="NAD(P)-binding Rossmann-like Domain"/>
    <property type="match status" value="1"/>
</dbReference>
<dbReference type="PROSITE" id="PS50075">
    <property type="entry name" value="CARRIER"/>
    <property type="match status" value="2"/>
</dbReference>
<evidence type="ECO:0000256" key="3">
    <source>
        <dbReference type="ARBA" id="ARBA00022679"/>
    </source>
</evidence>
<dbReference type="GO" id="GO:0004315">
    <property type="term" value="F:3-oxoacyl-[acyl-carrier-protein] synthase activity"/>
    <property type="evidence" value="ECO:0007669"/>
    <property type="project" value="InterPro"/>
</dbReference>
<keyword evidence="7" id="KW-1185">Reference proteome</keyword>
<dbReference type="InterPro" id="IPR050091">
    <property type="entry name" value="PKS_NRPS_Biosynth_Enz"/>
</dbReference>
<dbReference type="GO" id="GO:0031177">
    <property type="term" value="F:phosphopantetheine binding"/>
    <property type="evidence" value="ECO:0007669"/>
    <property type="project" value="InterPro"/>
</dbReference>
<dbReference type="Proteomes" id="UP000276437">
    <property type="component" value="Chromosome"/>
</dbReference>
<evidence type="ECO:0000313" key="6">
    <source>
        <dbReference type="EMBL" id="BBB89452.1"/>
    </source>
</evidence>
<dbReference type="InterPro" id="IPR014030">
    <property type="entry name" value="Ketoacyl_synth_N"/>
</dbReference>
<dbReference type="Gene3D" id="1.10.1240.100">
    <property type="match status" value="2"/>
</dbReference>
<dbReference type="SMART" id="SM00822">
    <property type="entry name" value="PKS_KR"/>
    <property type="match status" value="1"/>
</dbReference>
<dbReference type="KEGG" id="mana:MAMMFC1_00085"/>
<name>A0A348AEF4_9FIRM</name>
<dbReference type="Gene3D" id="3.40.47.10">
    <property type="match status" value="2"/>
</dbReference>
<dbReference type="GO" id="GO:0004312">
    <property type="term" value="F:fatty acid synthase activity"/>
    <property type="evidence" value="ECO:0007669"/>
    <property type="project" value="TreeGrafter"/>
</dbReference>
<accession>A0A348AEF4</accession>
<evidence type="ECO:0000256" key="1">
    <source>
        <dbReference type="ARBA" id="ARBA00022450"/>
    </source>
</evidence>
<dbReference type="InterPro" id="IPR032821">
    <property type="entry name" value="PKS_assoc"/>
</dbReference>
<dbReference type="PANTHER" id="PTHR43775">
    <property type="entry name" value="FATTY ACID SYNTHASE"/>
    <property type="match status" value="1"/>
</dbReference>
<dbReference type="EMBL" id="AP018449">
    <property type="protein sequence ID" value="BBB89452.1"/>
    <property type="molecule type" value="Genomic_DNA"/>
</dbReference>
<feature type="domain" description="Ketosynthase family 3 (KS3)" evidence="5">
    <location>
        <begin position="9"/>
        <end position="431"/>
    </location>
</feature>
<dbReference type="SMART" id="SM00825">
    <property type="entry name" value="PKS_KS"/>
    <property type="match status" value="2"/>
</dbReference>
<evidence type="ECO:0000259" key="5">
    <source>
        <dbReference type="PROSITE" id="PS52004"/>
    </source>
</evidence>
<dbReference type="RefSeq" id="WP_126305592.1">
    <property type="nucleotide sequence ID" value="NZ_AP018449.1"/>
</dbReference>
<dbReference type="InterPro" id="IPR016039">
    <property type="entry name" value="Thiolase-like"/>
</dbReference>
<dbReference type="InterPro" id="IPR057326">
    <property type="entry name" value="KR_dom"/>
</dbReference>
<organism evidence="6 7">
    <name type="scientific">Methylomusa anaerophila</name>
    <dbReference type="NCBI Taxonomy" id="1930071"/>
    <lineage>
        <taxon>Bacteria</taxon>
        <taxon>Bacillati</taxon>
        <taxon>Bacillota</taxon>
        <taxon>Negativicutes</taxon>
        <taxon>Selenomonadales</taxon>
        <taxon>Sporomusaceae</taxon>
        <taxon>Methylomusa</taxon>
    </lineage>
</organism>
<dbReference type="InterPro" id="IPR020841">
    <property type="entry name" value="PKS_Beta-ketoAc_synthase_dom"/>
</dbReference>
<keyword evidence="2" id="KW-0597">Phosphoprotein</keyword>
<dbReference type="InterPro" id="IPR014031">
    <property type="entry name" value="Ketoacyl_synth_C"/>
</dbReference>
<keyword evidence="1" id="KW-0596">Phosphopantetheine</keyword>
<evidence type="ECO:0000256" key="2">
    <source>
        <dbReference type="ARBA" id="ARBA00022553"/>
    </source>
</evidence>
<dbReference type="InterPro" id="IPR006162">
    <property type="entry name" value="Ppantetheine_attach_site"/>
</dbReference>
<feature type="domain" description="Ketosynthase family 3 (KS3)" evidence="5">
    <location>
        <begin position="1584"/>
        <end position="1994"/>
    </location>
</feature>
<dbReference type="SMART" id="SM00823">
    <property type="entry name" value="PKS_PP"/>
    <property type="match status" value="2"/>
</dbReference>
<proteinExistence type="predicted"/>
<dbReference type="PANTHER" id="PTHR43775:SF37">
    <property type="entry name" value="SI:DKEY-61P9.11"/>
    <property type="match status" value="1"/>
</dbReference>
<dbReference type="Pfam" id="PF02801">
    <property type="entry name" value="Ketoacyl-synt_C"/>
    <property type="match status" value="2"/>
</dbReference>
<dbReference type="Pfam" id="PF08659">
    <property type="entry name" value="KR"/>
    <property type="match status" value="1"/>
</dbReference>
<dbReference type="InterPro" id="IPR036736">
    <property type="entry name" value="ACP-like_sf"/>
</dbReference>
<dbReference type="GO" id="GO:0071770">
    <property type="term" value="P:DIM/DIP cell wall layer assembly"/>
    <property type="evidence" value="ECO:0007669"/>
    <property type="project" value="TreeGrafter"/>
</dbReference>
<dbReference type="Pfam" id="PF16197">
    <property type="entry name" value="KAsynt_C_assoc"/>
    <property type="match status" value="1"/>
</dbReference>
<dbReference type="Pfam" id="PF00550">
    <property type="entry name" value="PP-binding"/>
    <property type="match status" value="2"/>
</dbReference>
<gene>
    <name evidence="6" type="primary">pksM</name>
    <name evidence="6" type="ORF">MAMMFC1_00085</name>
</gene>
<dbReference type="InterPro" id="IPR009081">
    <property type="entry name" value="PP-bd_ACP"/>
</dbReference>
<sequence>MKKNSTSHCHDVAIVGMACRFPGAANYEAFWQNISHGVSSIREINRLNFTELHYSATRQEQKCISKWYGLLDDFDWFDNIFFNISPREAAKMDPQQRVLLEEAWHCIEDSGIALQTLQEKKTSIYVGVMATTDSLTAYSETDIDIYSATGMDQYILANRISYLLGFSGESIAIDAACASSMVALYNAGRSLANGDCDYAIAAGVNQFSPLRYLLWSKNRMLSPDGKCKTFDKDANGFVSGEGVGVLLLQPLEQAIQDRNYIYGVIKGAAVNHGGKAVSLSAPRVEAQREVIIAAYEDAGISPDTVTYVEAHGTGTSLGDPIEIEALNQAFQSFTADRQFCKIGSVKTNIGHLEAAAGIAGVSKVLLMMRYKKIPASLNLDTVNPMIDFANSPFAVATSLTAWTSSQPGLPLRAGISSFGLGGVNSHVLLEEYIDRKVETGPAVGSDCYPFLLSAKSSSSLQHLLDNWLEFTATENFTQYTLKDISLTLLTGRKALPYRYGALLNNKAAIIDFLKQGRNDSPVKRTNQSWCLRIGEFHGSGGADSAAVCKEMPLFEENIEQILGILAEFAAGQQHREGFFQQNWPKTHEPLYCFIATYALIDILLAAGLSAHSITGFGNGIWAALTISGITELKDVLAVLCGEKTVEQLTFSRPAMPFYDIVNRQVIKPHIFTEDYIQDLLAVHIADELFRYYLEKSRSVARQFTFKNCLLEWDNKLNPAGLVIKTMLDNQGATLTNSLKNGNRKLLLMLIMLDAFNKLNQRWNLSERQLVPDQRFYELLDLIADEVMPKETLIALLATDDPEFMAAAAVLNAMQHKLNMKKSYRYLRARSRTLAEIADIPGWVGQLQAVSELPPLPEAATFDFGKLAGDSQAERTITVDSPMAPAAIKESLVGLWNQGIDIQWQKLYPGNSFSKLPLPGYPFTHTFFGLPGQTTGTVSDDPADPAYIQLDRLKMQATKGAAAAVMTFKELWQEETLVNNSYVPVGSIICFVSDPDNQQAVVSAIHSINQCIKVIFIRQGAAYERQTPQQYTVCSHERKNFEEAFRSIRREHGEIDAILYLWAVEEQSLVKEYSPVVWLLQAIAAVRLQARRILLAGQFEHAWERCYLESWIGFERSVRLVMPATQVTAILQETPELQQSRGAAMRDWLQILWAELQGGKSQSVLYRKGMRHICRTQAANIPSGQNILRRGGAYLITGGCGKLGFLFARHLARQYSAKLILTGRSPCDEDKQAKIKELEAIGGQALYLQADVCDLPLLQAGLRQAKERFGDLHGVIHAAGILGTQSILHKDITSFQQILAPKITGTIVLDALLSEEKLDFICYFSSIAAILGDTGSCDYAIGNRFQMAYAHYRNQQHHLSGKAFVINWPLWKDGGMGFGQAENTGTYLKASGQRFLETGEGLAIFENILSQHDTQYSVFVGESNRIHQFLGMTQGQAARLTSAAAGPLVQGRGKKMKGLSLAQRVEWDLKEQAANLLEISVSELNREDSLAEFGFDSASLAEFAGNLTVYYGIEITPALFFGYSTLEKLEQYFLTVHQAAIQAFYREEIAAPSDITSSQLAAATSSTLPRQLTDVAVGHDCQNGCEPIAIIGMSGRFPQARNIDEMWRILAEKRDVVGPAPADRFFDQGLGQNPWQCGWIPGVSEFDPLFFEISPREAEIMDPRQRLLLQEAWNALEDAGYGADQLKSGRVGMFVGVEDGDYERLVDEEGSITANHNAILAARLSYFLNLSGPVMAINTACSSGLAAAHQAIMSLRNHECETAIAAGVNCLFTPAGFSRMSRAGMLSSDGKCYAFDKRANGMVPGEAVAVVVFKRLSQAEADGDPIYAVIKGSGINFDGKTNGITAPNGIAQASLLKEVYQKYGVNPGEIDYIVTHGTGTKLGDPVEINALYDAFKDYTAKRQYCAVTSVKTNLGHTLAASGLVSLISLVQALRHETIPASLHCEQENDYIHWQDSPFYVNKTTRHWEKVNGTGRTGAVSAFGMSGTNAHMVVQSYEAEKPGSCQQQAPYFLLAFSAKTPEALQEKIAAMVDFLESRNGQEHSLAAVSYTLLAGRRHFNQRYALVIQDRDDALQMLKLTGSKAKLPNLFQGNVPRDFTGRKAIEQCARDLLLQTRYGQEDPDRYREILYALADLYCQGYELPWNLLYGTAAPRRINLPAYPFRRERYWAQGKGEVLPEIDKRPAAAPPVQTAPECPRTEFICHKTLIEFLKKQIAVLLKVTEGDIEENAPITDFGFDSILMLELRNKINTEMKTEFSIQDFAENNDLKTIAAGLQYQMALAAVIVTGEHSPGTFDGQEVFLI</sequence>
<dbReference type="CDD" id="cd08953">
    <property type="entry name" value="KR_2_SDR_x"/>
    <property type="match status" value="1"/>
</dbReference>
<dbReference type="Pfam" id="PF00109">
    <property type="entry name" value="ketoacyl-synt"/>
    <property type="match status" value="2"/>
</dbReference>